<evidence type="ECO:0000313" key="2">
    <source>
        <dbReference type="Proteomes" id="UP001153069"/>
    </source>
</evidence>
<evidence type="ECO:0000313" key="1">
    <source>
        <dbReference type="EMBL" id="CAB9523628.1"/>
    </source>
</evidence>
<organism evidence="1 2">
    <name type="scientific">Seminavis robusta</name>
    <dbReference type="NCBI Taxonomy" id="568900"/>
    <lineage>
        <taxon>Eukaryota</taxon>
        <taxon>Sar</taxon>
        <taxon>Stramenopiles</taxon>
        <taxon>Ochrophyta</taxon>
        <taxon>Bacillariophyta</taxon>
        <taxon>Bacillariophyceae</taxon>
        <taxon>Bacillariophycidae</taxon>
        <taxon>Naviculales</taxon>
        <taxon>Naviculaceae</taxon>
        <taxon>Seminavis</taxon>
    </lineage>
</organism>
<keyword evidence="2" id="KW-1185">Reference proteome</keyword>
<reference evidence="1" key="1">
    <citation type="submission" date="2020-06" db="EMBL/GenBank/DDBJ databases">
        <authorList>
            <consortium name="Plant Systems Biology data submission"/>
        </authorList>
    </citation>
    <scope>NUCLEOTIDE SEQUENCE</scope>
    <source>
        <strain evidence="1">D6</strain>
    </source>
</reference>
<dbReference type="Proteomes" id="UP001153069">
    <property type="component" value="Unassembled WGS sequence"/>
</dbReference>
<dbReference type="EMBL" id="CAICTM010001436">
    <property type="protein sequence ID" value="CAB9523628.1"/>
    <property type="molecule type" value="Genomic_DNA"/>
</dbReference>
<dbReference type="OrthoDB" id="416590at2759"/>
<gene>
    <name evidence="1" type="ORF">SEMRO_1438_G272730.1</name>
</gene>
<accession>A0A9N8HQG1</accession>
<name>A0A9N8HQG1_9STRA</name>
<sequence>MSPLTDNQWWSEFLKNGDVTDETFTAEQLALFETYQLSQDQKRIFQCVKTGKNLFLSDLITDEEIIWSIGVMGVNNAHRGDMKFYRKSVVERLQRYDQAEQLYKWHSGEWTEEALRVLIGQWTLGMMVAVPGIESSDGSPMIFTKEWYEHLPLREELPEGFWDYRATTVYPLMARSICRAYPMATMKGLVSLADMTDFDWDKYDMDQKMRHSNIQAVIPNKLRRMISVNADEKMKNQLEDFKAVAKKYGFVMYDTLDEAVIGETELLPPELPTWVGGSLQVDIRKCLQHLFHREPEALKLMEEVYKEMEESGEILRPKFMQESQK</sequence>
<proteinExistence type="predicted"/>
<dbReference type="AlphaFoldDB" id="A0A9N8HQG1"/>
<protein>
    <submittedName>
        <fullName evidence="1">Uncharacterized protein</fullName>
    </submittedName>
</protein>
<comment type="caution">
    <text evidence="1">The sequence shown here is derived from an EMBL/GenBank/DDBJ whole genome shotgun (WGS) entry which is preliminary data.</text>
</comment>